<dbReference type="SUPFAM" id="SSF50630">
    <property type="entry name" value="Acid proteases"/>
    <property type="match status" value="1"/>
</dbReference>
<evidence type="ECO:0000256" key="1">
    <source>
        <dbReference type="SAM" id="MobiDB-lite"/>
    </source>
</evidence>
<keyword evidence="4" id="KW-1185">Reference proteome</keyword>
<gene>
    <name evidence="2" type="ORF">PTTG_30226</name>
</gene>
<dbReference type="EnsemblFungi" id="PTTG_30226-t43_1">
    <property type="protein sequence ID" value="PTTG_30226-t43_1-p1"/>
    <property type="gene ID" value="PTTG_30226"/>
</dbReference>
<dbReference type="InterPro" id="IPR021109">
    <property type="entry name" value="Peptidase_aspartic_dom_sf"/>
</dbReference>
<protein>
    <recommendedName>
        <fullName evidence="5">Peptidase A2 domain-containing protein</fullName>
    </recommendedName>
</protein>
<dbReference type="VEuPathDB" id="FungiDB:PTTG_30226"/>
<dbReference type="AlphaFoldDB" id="A0A180FZY6"/>
<reference evidence="3 4" key="3">
    <citation type="journal article" date="2017" name="G3 (Bethesda)">
        <title>Comparative analysis highlights variable genome content of wheat rusts and divergence of the mating loci.</title>
        <authorList>
            <person name="Cuomo C.A."/>
            <person name="Bakkeren G."/>
            <person name="Khalil H.B."/>
            <person name="Panwar V."/>
            <person name="Joly D."/>
            <person name="Linning R."/>
            <person name="Sakthikumar S."/>
            <person name="Song X."/>
            <person name="Adiconis X."/>
            <person name="Fan L."/>
            <person name="Goldberg J.M."/>
            <person name="Levin J.Z."/>
            <person name="Young S."/>
            <person name="Zeng Q."/>
            <person name="Anikster Y."/>
            <person name="Bruce M."/>
            <person name="Wang M."/>
            <person name="Yin C."/>
            <person name="McCallum B."/>
            <person name="Szabo L.J."/>
            <person name="Hulbert S."/>
            <person name="Chen X."/>
            <person name="Fellers J.P."/>
        </authorList>
    </citation>
    <scope>NUCLEOTIDE SEQUENCE</scope>
    <source>
        <strain evidence="4">Isolate 1-1 / race 1 (BBBD)</strain>
        <strain evidence="3">isolate 1-1 / race 1 (BBBD)</strain>
    </source>
</reference>
<proteinExistence type="predicted"/>
<accession>A0A180FZY6</accession>
<dbReference type="Proteomes" id="UP000005240">
    <property type="component" value="Unassembled WGS sequence"/>
</dbReference>
<sequence length="716" mass="78798">ATMEASQGSGPSRKMVKIKPQDRTLRFTGTRVEAFLRQYELAANLDGASDEDKVLQIPSFLGSEDIQDAVWDMSGYATKSWTTLREQMIERWGQVDTVRYTVADLQALKDSWTAKGGVASLDAYRSFKSVFDVVLSYLIRYQHLSSEDLAVDHFFFSFSPGFQQRIKSYLIKEKKMVKTLDGRYRLPVLSELRLAAKSEMEEEVAFTSEQIKPEPATASTSEFKASNEIMQKMEVERRPKDAPVSDRAPATVDEISKMLQSFEQRLEKKFAAKGASSAPGTPREPRGPLVCYYCHREGHGTGRCMELVKDKEANLVEQKGSNFFLPNGALIPFDSSRPIRHVVASFQPKASVASTAPEFRATCGTLEPWYPPAISSQSFSGTYEADPARKKHESPNPYKAPMVPPSAARKPSRKTAAPPADSEAEDMDEEPELFERSPAAPSADSVPQSKPEASSSPKSPAQKVRFERAISKDQPHAIEEMIKKVSDLPVPGVTVKELLAISPAMAEGWKKWVTKRRVEVGTEELRTASGTLLAEGPDPEGPGADSRLYSCPLGFLPCLIGDEESAASPMIDSGSQLNLISNALANKFNISPRVNFSSAVYGIGNQSCELIGVAEDVPIRVGRTIVGSCHFWITRADGPLILGRPFLIDFEATLIYSGQGGEKILLPDSEGRQIELSLCATDQGRWERDFPGKGRKAVLSRMAVVCDDLVAEPHFL</sequence>
<feature type="compositionally biased region" description="Acidic residues" evidence="1">
    <location>
        <begin position="422"/>
        <end position="432"/>
    </location>
</feature>
<evidence type="ECO:0000313" key="3">
    <source>
        <dbReference type="EnsemblFungi" id="PTTG_30226-t43_1-p1"/>
    </source>
</evidence>
<evidence type="ECO:0008006" key="5">
    <source>
        <dbReference type="Google" id="ProtNLM"/>
    </source>
</evidence>
<dbReference type="EMBL" id="ADAS02002380">
    <property type="protein sequence ID" value="OAV85858.1"/>
    <property type="molecule type" value="Genomic_DNA"/>
</dbReference>
<reference evidence="2" key="2">
    <citation type="submission" date="2016-05" db="EMBL/GenBank/DDBJ databases">
        <title>Comparative analysis highlights variable genome content of wheat rusts and divergence of the mating loci.</title>
        <authorList>
            <person name="Cuomo C.A."/>
            <person name="Bakkeren G."/>
            <person name="Szabo L."/>
            <person name="Khalil H."/>
            <person name="Joly D."/>
            <person name="Goldberg J."/>
            <person name="Young S."/>
            <person name="Zeng Q."/>
            <person name="Fellers J."/>
        </authorList>
    </citation>
    <scope>NUCLEOTIDE SEQUENCE [LARGE SCALE GENOMIC DNA]</scope>
    <source>
        <strain evidence="2">1-1 BBBD Race 1</strain>
    </source>
</reference>
<dbReference type="PANTHER" id="PTHR33246:SF51">
    <property type="entry name" value="MYB_SANT-LIKE DOMAIN-CONTAINING PROTEIN"/>
    <property type="match status" value="1"/>
</dbReference>
<evidence type="ECO:0000313" key="4">
    <source>
        <dbReference type="Proteomes" id="UP000005240"/>
    </source>
</evidence>
<name>A0A180FZY6_PUCT1</name>
<dbReference type="STRING" id="630390.A0A180FZY6"/>
<feature type="non-terminal residue" evidence="2">
    <location>
        <position position="1"/>
    </location>
</feature>
<evidence type="ECO:0000313" key="2">
    <source>
        <dbReference type="EMBL" id="OAV85858.1"/>
    </source>
</evidence>
<dbReference type="Gene3D" id="2.40.70.10">
    <property type="entry name" value="Acid Proteases"/>
    <property type="match status" value="1"/>
</dbReference>
<reference evidence="2" key="1">
    <citation type="submission" date="2009-11" db="EMBL/GenBank/DDBJ databases">
        <authorList>
            <consortium name="The Broad Institute Genome Sequencing Platform"/>
            <person name="Ward D."/>
            <person name="Feldgarden M."/>
            <person name="Earl A."/>
            <person name="Young S.K."/>
            <person name="Zeng Q."/>
            <person name="Koehrsen M."/>
            <person name="Alvarado L."/>
            <person name="Berlin A."/>
            <person name="Bochicchio J."/>
            <person name="Borenstein D."/>
            <person name="Chapman S.B."/>
            <person name="Chen Z."/>
            <person name="Engels R."/>
            <person name="Freedman E."/>
            <person name="Gellesch M."/>
            <person name="Goldberg J."/>
            <person name="Griggs A."/>
            <person name="Gujja S."/>
            <person name="Heilman E."/>
            <person name="Heiman D."/>
            <person name="Hepburn T."/>
            <person name="Howarth C."/>
            <person name="Jen D."/>
            <person name="Larson L."/>
            <person name="Lewis B."/>
            <person name="Mehta T."/>
            <person name="Park D."/>
            <person name="Pearson M."/>
            <person name="Roberts A."/>
            <person name="Saif S."/>
            <person name="Shea T."/>
            <person name="Shenoy N."/>
            <person name="Sisk P."/>
            <person name="Stolte C."/>
            <person name="Sykes S."/>
            <person name="Thomson T."/>
            <person name="Walk T."/>
            <person name="White J."/>
            <person name="Yandava C."/>
            <person name="Izard J."/>
            <person name="Baranova O.V."/>
            <person name="Blanton J.M."/>
            <person name="Tanner A.C."/>
            <person name="Dewhirst F.E."/>
            <person name="Haas B."/>
            <person name="Nusbaum C."/>
            <person name="Birren B."/>
        </authorList>
    </citation>
    <scope>NUCLEOTIDE SEQUENCE [LARGE SCALE GENOMIC DNA]</scope>
    <source>
        <strain evidence="2">1-1 BBBD Race 1</strain>
    </source>
</reference>
<organism evidence="2">
    <name type="scientific">Puccinia triticina (isolate 1-1 / race 1 (BBBD))</name>
    <name type="common">Brown leaf rust fungus</name>
    <dbReference type="NCBI Taxonomy" id="630390"/>
    <lineage>
        <taxon>Eukaryota</taxon>
        <taxon>Fungi</taxon>
        <taxon>Dikarya</taxon>
        <taxon>Basidiomycota</taxon>
        <taxon>Pucciniomycotina</taxon>
        <taxon>Pucciniomycetes</taxon>
        <taxon>Pucciniales</taxon>
        <taxon>Pucciniaceae</taxon>
        <taxon>Puccinia</taxon>
    </lineage>
</organism>
<dbReference type="OrthoDB" id="5535068at2759"/>
<dbReference type="CDD" id="cd00303">
    <property type="entry name" value="retropepsin_like"/>
    <property type="match status" value="1"/>
</dbReference>
<dbReference type="PANTHER" id="PTHR33246">
    <property type="entry name" value="CCHC-TYPE DOMAIN-CONTAINING PROTEIN"/>
    <property type="match status" value="1"/>
</dbReference>
<feature type="compositionally biased region" description="Low complexity" evidence="1">
    <location>
        <begin position="447"/>
        <end position="463"/>
    </location>
</feature>
<feature type="region of interest" description="Disordered" evidence="1">
    <location>
        <begin position="379"/>
        <end position="464"/>
    </location>
</feature>
<reference evidence="3" key="4">
    <citation type="submission" date="2025-05" db="UniProtKB">
        <authorList>
            <consortium name="EnsemblFungi"/>
        </authorList>
    </citation>
    <scope>IDENTIFICATION</scope>
    <source>
        <strain evidence="3">isolate 1-1 / race 1 (BBBD)</strain>
    </source>
</reference>